<dbReference type="EMBL" id="CASHSV030000109">
    <property type="protein sequence ID" value="CAJ2647588.1"/>
    <property type="molecule type" value="Genomic_DNA"/>
</dbReference>
<keyword evidence="2" id="KW-1185">Reference proteome</keyword>
<proteinExistence type="predicted"/>
<accession>A0ACB0JTP0</accession>
<protein>
    <submittedName>
        <fullName evidence="1">Uncharacterized protein</fullName>
    </submittedName>
</protein>
<name>A0ACB0JTP0_TRIPR</name>
<reference evidence="1" key="1">
    <citation type="submission" date="2023-10" db="EMBL/GenBank/DDBJ databases">
        <authorList>
            <person name="Rodriguez Cubillos JULIANA M."/>
            <person name="De Vega J."/>
        </authorList>
    </citation>
    <scope>NUCLEOTIDE SEQUENCE</scope>
</reference>
<organism evidence="1 2">
    <name type="scientific">Trifolium pratense</name>
    <name type="common">Red clover</name>
    <dbReference type="NCBI Taxonomy" id="57577"/>
    <lineage>
        <taxon>Eukaryota</taxon>
        <taxon>Viridiplantae</taxon>
        <taxon>Streptophyta</taxon>
        <taxon>Embryophyta</taxon>
        <taxon>Tracheophyta</taxon>
        <taxon>Spermatophyta</taxon>
        <taxon>Magnoliopsida</taxon>
        <taxon>eudicotyledons</taxon>
        <taxon>Gunneridae</taxon>
        <taxon>Pentapetalae</taxon>
        <taxon>rosids</taxon>
        <taxon>fabids</taxon>
        <taxon>Fabales</taxon>
        <taxon>Fabaceae</taxon>
        <taxon>Papilionoideae</taxon>
        <taxon>50 kb inversion clade</taxon>
        <taxon>NPAAA clade</taxon>
        <taxon>Hologalegina</taxon>
        <taxon>IRL clade</taxon>
        <taxon>Trifolieae</taxon>
        <taxon>Trifolium</taxon>
    </lineage>
</organism>
<evidence type="ECO:0000313" key="2">
    <source>
        <dbReference type="Proteomes" id="UP001177021"/>
    </source>
</evidence>
<evidence type="ECO:0000313" key="1">
    <source>
        <dbReference type="EMBL" id="CAJ2647588.1"/>
    </source>
</evidence>
<comment type="caution">
    <text evidence="1">The sequence shown here is derived from an EMBL/GenBank/DDBJ whole genome shotgun (WGS) entry which is preliminary data.</text>
</comment>
<dbReference type="Proteomes" id="UP001177021">
    <property type="component" value="Unassembled WGS sequence"/>
</dbReference>
<gene>
    <name evidence="1" type="ORF">MILVUS5_LOCUS16080</name>
</gene>
<sequence>MKDNSWVVDSGATTHICANKNVFTSYKSIGKGEECVTLSDSRTVVVLGKGKVNLKLTSGKILSLSNVLHMPNMNYNLVSVSILSKAGIRVIFDTDKVLLSKFGGFIGKGFYSNGLFVLDVSKVMNQNVSHAYLVDSVDLWHGRLGHVNFSYLKKMKELGFLHNLSISDNDKCHVCVEAKSTKKPCKPIYFRETGLLGLIHSDLGDLKSTMTRGVYRFLVLKSHVLEKNTIIESKNAEFFENVFPLKSKIEKSIVEPLCESNSCSNDFEREPRRSTRVRKETNLGDDFYIFLVDGDPLTYSEAISSPDGPFWKEAINNEIHSIMSNHTWEIVDLPQGAKPIGFNETKRFLSSKFDMKDLGEADLILGIKLTKLKKGYRMSPEHFVEKILRKFGFYDSKPVNTPYDGSLHLKKNNGSSVSQNQYAQIIGSLMYLMNCTRPDIAYAVNRLSRYTHNPNKDHWNALCRVLKYLRGTMNYGLCYEGYPNVLEGYSDANWISDSDETKSASGFIFSLGGAVVAWKSSKQTCIARSTMEAEFIALDLAGSEAEWLRNLLADIPLWKNPVSSICINCDCQAAISRANNNVYNGKRRHICIRHNYVKQLLSAGVISLQYVRSEINLADPLTKPLNRKIVENTSRGMGLMSNTKIESDGNPT</sequence>